<organism evidence="2 3">
    <name type="scientific">Mytilus galloprovincialis</name>
    <name type="common">Mediterranean mussel</name>
    <dbReference type="NCBI Taxonomy" id="29158"/>
    <lineage>
        <taxon>Eukaryota</taxon>
        <taxon>Metazoa</taxon>
        <taxon>Spiralia</taxon>
        <taxon>Lophotrochozoa</taxon>
        <taxon>Mollusca</taxon>
        <taxon>Bivalvia</taxon>
        <taxon>Autobranchia</taxon>
        <taxon>Pteriomorphia</taxon>
        <taxon>Mytilida</taxon>
        <taxon>Mytiloidea</taxon>
        <taxon>Mytilidae</taxon>
        <taxon>Mytilinae</taxon>
        <taxon>Mytilus</taxon>
    </lineage>
</organism>
<comment type="caution">
    <text evidence="2">The sequence shown here is derived from an EMBL/GenBank/DDBJ whole genome shotgun (WGS) entry which is preliminary data.</text>
</comment>
<protein>
    <submittedName>
        <fullName evidence="2">Uncharacterized protein</fullName>
    </submittedName>
</protein>
<proteinExistence type="predicted"/>
<accession>A0A8B6DKT8</accession>
<gene>
    <name evidence="2" type="ORF">MGAL_10B024279</name>
</gene>
<feature type="region of interest" description="Disordered" evidence="1">
    <location>
        <begin position="1"/>
        <end position="39"/>
    </location>
</feature>
<sequence length="78" mass="8842">MEKEEPSSGITPEAQGPQLPSSTMDMTMDNMVDITPSGEVQMRVTRGIYRQDESLNGDQPIETARCRIQKESERKRLE</sequence>
<evidence type="ECO:0000313" key="3">
    <source>
        <dbReference type="Proteomes" id="UP000596742"/>
    </source>
</evidence>
<dbReference type="AlphaFoldDB" id="A0A8B6DKT8"/>
<evidence type="ECO:0000313" key="2">
    <source>
        <dbReference type="EMBL" id="VDI20687.1"/>
    </source>
</evidence>
<name>A0A8B6DKT8_MYTGA</name>
<evidence type="ECO:0000256" key="1">
    <source>
        <dbReference type="SAM" id="MobiDB-lite"/>
    </source>
</evidence>
<feature type="compositionally biased region" description="Basic and acidic residues" evidence="1">
    <location>
        <begin position="64"/>
        <end position="78"/>
    </location>
</feature>
<dbReference type="Proteomes" id="UP000596742">
    <property type="component" value="Unassembled WGS sequence"/>
</dbReference>
<dbReference type="EMBL" id="UYJE01003597">
    <property type="protein sequence ID" value="VDI20687.1"/>
    <property type="molecule type" value="Genomic_DNA"/>
</dbReference>
<reference evidence="2" key="1">
    <citation type="submission" date="2018-11" db="EMBL/GenBank/DDBJ databases">
        <authorList>
            <person name="Alioto T."/>
            <person name="Alioto T."/>
        </authorList>
    </citation>
    <scope>NUCLEOTIDE SEQUENCE</scope>
</reference>
<feature type="region of interest" description="Disordered" evidence="1">
    <location>
        <begin position="51"/>
        <end position="78"/>
    </location>
</feature>
<keyword evidence="3" id="KW-1185">Reference proteome</keyword>